<keyword evidence="6" id="KW-1185">Reference proteome</keyword>
<dbReference type="InterPro" id="IPR018060">
    <property type="entry name" value="HTH_AraC"/>
</dbReference>
<protein>
    <submittedName>
        <fullName evidence="5">Helix-turn-helix transcriptional regulator</fullName>
    </submittedName>
</protein>
<dbReference type="InterPro" id="IPR053142">
    <property type="entry name" value="PchR_regulatory_protein"/>
</dbReference>
<dbReference type="RefSeq" id="WP_158443688.1">
    <property type="nucleotide sequence ID" value="NZ_JAOAOS010000005.1"/>
</dbReference>
<dbReference type="PANTHER" id="PTHR47893:SF1">
    <property type="entry name" value="REGULATORY PROTEIN PCHR"/>
    <property type="match status" value="1"/>
</dbReference>
<dbReference type="InterPro" id="IPR018062">
    <property type="entry name" value="HTH_AraC-typ_CS"/>
</dbReference>
<dbReference type="PROSITE" id="PS01124">
    <property type="entry name" value="HTH_ARAC_FAMILY_2"/>
    <property type="match status" value="1"/>
</dbReference>
<dbReference type="PANTHER" id="PTHR47893">
    <property type="entry name" value="REGULATORY PROTEIN PCHR"/>
    <property type="match status" value="1"/>
</dbReference>
<dbReference type="Proteomes" id="UP001595976">
    <property type="component" value="Unassembled WGS sequence"/>
</dbReference>
<dbReference type="PROSITE" id="PS00041">
    <property type="entry name" value="HTH_ARAC_FAMILY_1"/>
    <property type="match status" value="1"/>
</dbReference>
<keyword evidence="1" id="KW-0805">Transcription regulation</keyword>
<evidence type="ECO:0000256" key="1">
    <source>
        <dbReference type="ARBA" id="ARBA00023015"/>
    </source>
</evidence>
<accession>A0ABW0F775</accession>
<evidence type="ECO:0000313" key="5">
    <source>
        <dbReference type="EMBL" id="MFC5293894.1"/>
    </source>
</evidence>
<evidence type="ECO:0000256" key="3">
    <source>
        <dbReference type="ARBA" id="ARBA00023163"/>
    </source>
</evidence>
<feature type="domain" description="HTH araC/xylS-type" evidence="4">
    <location>
        <begin position="192"/>
        <end position="287"/>
    </location>
</feature>
<name>A0ABW0F775_9HYPH</name>
<proteinExistence type="predicted"/>
<dbReference type="EMBL" id="JBHSLI010000005">
    <property type="protein sequence ID" value="MFC5293894.1"/>
    <property type="molecule type" value="Genomic_DNA"/>
</dbReference>
<dbReference type="SUPFAM" id="SSF46689">
    <property type="entry name" value="Homeodomain-like"/>
    <property type="match status" value="2"/>
</dbReference>
<reference evidence="6" key="1">
    <citation type="journal article" date="2019" name="Int. J. Syst. Evol. Microbiol.">
        <title>The Global Catalogue of Microorganisms (GCM) 10K type strain sequencing project: providing services to taxonomists for standard genome sequencing and annotation.</title>
        <authorList>
            <consortium name="The Broad Institute Genomics Platform"/>
            <consortium name="The Broad Institute Genome Sequencing Center for Infectious Disease"/>
            <person name="Wu L."/>
            <person name="Ma J."/>
        </authorList>
    </citation>
    <scope>NUCLEOTIDE SEQUENCE [LARGE SCALE GENOMIC DNA]</scope>
    <source>
        <strain evidence="6">CGMCC 1.15643</strain>
    </source>
</reference>
<evidence type="ECO:0000313" key="6">
    <source>
        <dbReference type="Proteomes" id="UP001595976"/>
    </source>
</evidence>
<evidence type="ECO:0000256" key="2">
    <source>
        <dbReference type="ARBA" id="ARBA00023125"/>
    </source>
</evidence>
<evidence type="ECO:0000259" key="4">
    <source>
        <dbReference type="PROSITE" id="PS01124"/>
    </source>
</evidence>
<keyword evidence="3" id="KW-0804">Transcription</keyword>
<dbReference type="Pfam" id="PF12833">
    <property type="entry name" value="HTH_18"/>
    <property type="match status" value="1"/>
</dbReference>
<comment type="caution">
    <text evidence="5">The sequence shown here is derived from an EMBL/GenBank/DDBJ whole genome shotgun (WGS) entry which is preliminary data.</text>
</comment>
<dbReference type="SMART" id="SM00342">
    <property type="entry name" value="HTH_ARAC"/>
    <property type="match status" value="1"/>
</dbReference>
<dbReference type="Gene3D" id="1.10.10.60">
    <property type="entry name" value="Homeodomain-like"/>
    <property type="match status" value="1"/>
</dbReference>
<dbReference type="InterPro" id="IPR009057">
    <property type="entry name" value="Homeodomain-like_sf"/>
</dbReference>
<organism evidence="5 6">
    <name type="scientific">Bosea minatitlanensis</name>
    <dbReference type="NCBI Taxonomy" id="128782"/>
    <lineage>
        <taxon>Bacteria</taxon>
        <taxon>Pseudomonadati</taxon>
        <taxon>Pseudomonadota</taxon>
        <taxon>Alphaproteobacteria</taxon>
        <taxon>Hyphomicrobiales</taxon>
        <taxon>Boseaceae</taxon>
        <taxon>Bosea</taxon>
    </lineage>
</organism>
<keyword evidence="2" id="KW-0238">DNA-binding</keyword>
<gene>
    <name evidence="5" type="ORF">ACFPK2_12960</name>
</gene>
<sequence length="287" mass="30464">MVSTPPSQAAPATALQFFSDSLSLSAGAFPVASGERIVGPMRRGLKIAVLLDGLQSLALDNRPALTIEGPAVLIAANEGEHVQQRTGIVGGSLRCAILQLELDFVEQEFAVPMRRLFALAGPGGAGAWVRPAGAVLRGLARQMAECPVAESLRPIYLGGKALELTAHALDELLGAPGQRARRLPERTREQVHLVRDMLLASMHAPPSLAELARASGLNPTKLTSAFRSEFGSSVFGYLQEQRLQHAHALIAGGEASVAEAAFRVGYTPAHFSGLFRRRFGLPPSALR</sequence>